<organism evidence="8 9">
    <name type="scientific">Eruca vesicaria subsp. sativa</name>
    <name type="common">Garden rocket</name>
    <name type="synonym">Eruca sativa</name>
    <dbReference type="NCBI Taxonomy" id="29727"/>
    <lineage>
        <taxon>Eukaryota</taxon>
        <taxon>Viridiplantae</taxon>
        <taxon>Streptophyta</taxon>
        <taxon>Embryophyta</taxon>
        <taxon>Tracheophyta</taxon>
        <taxon>Spermatophyta</taxon>
        <taxon>Magnoliopsida</taxon>
        <taxon>eudicotyledons</taxon>
        <taxon>Gunneridae</taxon>
        <taxon>Pentapetalae</taxon>
        <taxon>rosids</taxon>
        <taxon>malvids</taxon>
        <taxon>Brassicales</taxon>
        <taxon>Brassicaceae</taxon>
        <taxon>Brassiceae</taxon>
        <taxon>Eruca</taxon>
    </lineage>
</organism>
<accession>A0ABC8KAW9</accession>
<dbReference type="PANTHER" id="PTHR33405:SF18">
    <property type="entry name" value="PROTEIN FLX-LIKE 4"/>
    <property type="match status" value="1"/>
</dbReference>
<evidence type="ECO:0008006" key="10">
    <source>
        <dbReference type="Google" id="ProtNLM"/>
    </source>
</evidence>
<feature type="coiled-coil region" evidence="6">
    <location>
        <begin position="115"/>
        <end position="215"/>
    </location>
</feature>
<sequence>MSSRERHYNRGISSTTSSSSSRHHHHHETSDSNRVSHSDVLENKIAARAAEIDRLSSDNRKLAASYVALKEDLSLADREVQGLRAHIIKTETDGEIQIRGALEKIVKLEGIVNNRDNIRRELQLAHIEAHRLAREREELASQVKVAVKELKKVCLESEGLETSTQELERLKEEHQRLREEFDVEKSGNVEKLVQLKEMESNIIGAVKDIEKLRSEIAAARSRA</sequence>
<evidence type="ECO:0000256" key="1">
    <source>
        <dbReference type="ARBA" id="ARBA00005405"/>
    </source>
</evidence>
<dbReference type="AlphaFoldDB" id="A0ABC8KAW9"/>
<keyword evidence="4 6" id="KW-0175">Coiled coil</keyword>
<evidence type="ECO:0000256" key="3">
    <source>
        <dbReference type="ARBA" id="ARBA00022782"/>
    </source>
</evidence>
<protein>
    <recommendedName>
        <fullName evidence="10">Protein FLX-like 4</fullName>
    </recommendedName>
</protein>
<evidence type="ECO:0000256" key="6">
    <source>
        <dbReference type="SAM" id="Coils"/>
    </source>
</evidence>
<dbReference type="EMBL" id="CAKOAT010186266">
    <property type="protein sequence ID" value="CAH8353998.1"/>
    <property type="molecule type" value="Genomic_DNA"/>
</dbReference>
<dbReference type="GO" id="GO:0009908">
    <property type="term" value="P:flower development"/>
    <property type="evidence" value="ECO:0007669"/>
    <property type="project" value="UniProtKB-KW"/>
</dbReference>
<reference evidence="8 9" key="1">
    <citation type="submission" date="2022-03" db="EMBL/GenBank/DDBJ databases">
        <authorList>
            <person name="Macdonald S."/>
            <person name="Ahmed S."/>
            <person name="Newling K."/>
        </authorList>
    </citation>
    <scope>NUCLEOTIDE SEQUENCE [LARGE SCALE GENOMIC DNA]</scope>
</reference>
<gene>
    <name evidence="8" type="ORF">ERUC_LOCUS19753</name>
</gene>
<evidence type="ECO:0000256" key="5">
    <source>
        <dbReference type="ARBA" id="ARBA00023089"/>
    </source>
</evidence>
<keyword evidence="9" id="KW-1185">Reference proteome</keyword>
<keyword evidence="2" id="KW-0217">Developmental protein</keyword>
<keyword evidence="3" id="KW-0221">Differentiation</keyword>
<evidence type="ECO:0000256" key="2">
    <source>
        <dbReference type="ARBA" id="ARBA00022473"/>
    </source>
</evidence>
<dbReference type="InterPro" id="IPR040353">
    <property type="entry name" value="FLX/FLX-like"/>
</dbReference>
<evidence type="ECO:0000256" key="4">
    <source>
        <dbReference type="ARBA" id="ARBA00023054"/>
    </source>
</evidence>
<dbReference type="GO" id="GO:0030154">
    <property type="term" value="P:cell differentiation"/>
    <property type="evidence" value="ECO:0007669"/>
    <property type="project" value="UniProtKB-KW"/>
</dbReference>
<feature type="region of interest" description="Disordered" evidence="7">
    <location>
        <begin position="1"/>
        <end position="38"/>
    </location>
</feature>
<comment type="caution">
    <text evidence="8">The sequence shown here is derived from an EMBL/GenBank/DDBJ whole genome shotgun (WGS) entry which is preliminary data.</text>
</comment>
<dbReference type="Proteomes" id="UP001642260">
    <property type="component" value="Unassembled WGS sequence"/>
</dbReference>
<feature type="compositionally biased region" description="Basic and acidic residues" evidence="7">
    <location>
        <begin position="28"/>
        <end position="38"/>
    </location>
</feature>
<dbReference type="PANTHER" id="PTHR33405">
    <property type="entry name" value="PROTEIN FLX-LIKE 2"/>
    <property type="match status" value="1"/>
</dbReference>
<evidence type="ECO:0000256" key="7">
    <source>
        <dbReference type="SAM" id="MobiDB-lite"/>
    </source>
</evidence>
<proteinExistence type="inferred from homology"/>
<evidence type="ECO:0000313" key="8">
    <source>
        <dbReference type="EMBL" id="CAH8353998.1"/>
    </source>
</evidence>
<evidence type="ECO:0000313" key="9">
    <source>
        <dbReference type="Proteomes" id="UP001642260"/>
    </source>
</evidence>
<keyword evidence="5" id="KW-0287">Flowering</keyword>
<name>A0ABC8KAW9_ERUVS</name>
<comment type="similarity">
    <text evidence="1">Belongs to the FLX family.</text>
</comment>